<reference evidence="2" key="1">
    <citation type="submission" date="2023-06" db="EMBL/GenBank/DDBJ databases">
        <title>Genome-scale phylogeny and comparative genomics of the fungal order Sordariales.</title>
        <authorList>
            <consortium name="Lawrence Berkeley National Laboratory"/>
            <person name="Hensen N."/>
            <person name="Bonometti L."/>
            <person name="Westerberg I."/>
            <person name="Brannstrom I.O."/>
            <person name="Guillou S."/>
            <person name="Cros-Aarteil S."/>
            <person name="Calhoun S."/>
            <person name="Haridas S."/>
            <person name="Kuo A."/>
            <person name="Mondo S."/>
            <person name="Pangilinan J."/>
            <person name="Riley R."/>
            <person name="LaButti K."/>
            <person name="Andreopoulos B."/>
            <person name="Lipzen A."/>
            <person name="Chen C."/>
            <person name="Yanf M."/>
            <person name="Daum C."/>
            <person name="Ng V."/>
            <person name="Clum A."/>
            <person name="Steindorff A."/>
            <person name="Ohm R."/>
            <person name="Martin F."/>
            <person name="Silar P."/>
            <person name="Natvig D."/>
            <person name="Lalanne C."/>
            <person name="Gautier V."/>
            <person name="Ament-velasquez S.L."/>
            <person name="Kruys A."/>
            <person name="Hutchinson M.I."/>
            <person name="Powell A.J."/>
            <person name="Barry K."/>
            <person name="Miller A.N."/>
            <person name="Grigoriev I.V."/>
            <person name="Debuchy R."/>
            <person name="Gladieux P."/>
            <person name="Thoren M.H."/>
            <person name="Johannesson H."/>
        </authorList>
    </citation>
    <scope>NUCLEOTIDE SEQUENCE</scope>
    <source>
        <strain evidence="2">SMH2392-1A</strain>
    </source>
</reference>
<proteinExistence type="predicted"/>
<accession>A0AA40AJC6</accession>
<dbReference type="EMBL" id="JAUIRO010000004">
    <property type="protein sequence ID" value="KAK0716805.1"/>
    <property type="molecule type" value="Genomic_DNA"/>
</dbReference>
<comment type="caution">
    <text evidence="2">The sequence shown here is derived from an EMBL/GenBank/DDBJ whole genome shotgun (WGS) entry which is preliminary data.</text>
</comment>
<dbReference type="RefSeq" id="XP_060295598.1">
    <property type="nucleotide sequence ID" value="XM_060445304.1"/>
</dbReference>
<dbReference type="AlphaFoldDB" id="A0AA40AJC6"/>
<evidence type="ECO:0000313" key="3">
    <source>
        <dbReference type="Proteomes" id="UP001172101"/>
    </source>
</evidence>
<feature type="signal peptide" evidence="1">
    <location>
        <begin position="1"/>
        <end position="31"/>
    </location>
</feature>
<dbReference type="Proteomes" id="UP001172101">
    <property type="component" value="Unassembled WGS sequence"/>
</dbReference>
<name>A0AA40AJC6_9PEZI</name>
<feature type="chain" id="PRO_5041452564" evidence="1">
    <location>
        <begin position="32"/>
        <end position="139"/>
    </location>
</feature>
<evidence type="ECO:0000256" key="1">
    <source>
        <dbReference type="SAM" id="SignalP"/>
    </source>
</evidence>
<keyword evidence="1" id="KW-0732">Signal</keyword>
<evidence type="ECO:0000313" key="2">
    <source>
        <dbReference type="EMBL" id="KAK0716805.1"/>
    </source>
</evidence>
<keyword evidence="3" id="KW-1185">Reference proteome</keyword>
<protein>
    <submittedName>
        <fullName evidence="2">Uncharacterized protein</fullName>
    </submittedName>
</protein>
<organism evidence="2 3">
    <name type="scientific">Lasiosphaeria miniovina</name>
    <dbReference type="NCBI Taxonomy" id="1954250"/>
    <lineage>
        <taxon>Eukaryota</taxon>
        <taxon>Fungi</taxon>
        <taxon>Dikarya</taxon>
        <taxon>Ascomycota</taxon>
        <taxon>Pezizomycotina</taxon>
        <taxon>Sordariomycetes</taxon>
        <taxon>Sordariomycetidae</taxon>
        <taxon>Sordariales</taxon>
        <taxon>Lasiosphaeriaceae</taxon>
        <taxon>Lasiosphaeria</taxon>
    </lineage>
</organism>
<dbReference type="GeneID" id="85328574"/>
<sequence length="139" mass="15167">MSNAAFSSSWVWFLYYQTLVELPLLVPPTFGTNDGEDGMGAVLQMYGLLDRFVAMAVIDLGTHISDTESPDIAVADEEYHVVWRSAVIIPLLMVTKILRPDSSIDIANFKGTSGVSLAQGACSGFDVSYLKRTVVRCDV</sequence>
<gene>
    <name evidence="2" type="ORF">B0T26DRAFT_750951</name>
</gene>